<reference evidence="5 6" key="1">
    <citation type="journal article" date="2022" name="Res Sq">
        <title>Evolution of multicellular longitudinally dividing oral cavity symbionts (Neisseriaceae).</title>
        <authorList>
            <person name="Nyongesa S."/>
            <person name="Weber P."/>
            <person name="Bernet E."/>
            <person name="Pullido F."/>
            <person name="Nieckarz M."/>
            <person name="Delaby M."/>
            <person name="Nieves C."/>
            <person name="Viehboeck T."/>
            <person name="Krause N."/>
            <person name="Rivera-Millot A."/>
            <person name="Nakamura A."/>
            <person name="Vischer N."/>
            <person name="VanNieuwenhze M."/>
            <person name="Brun Y."/>
            <person name="Cava F."/>
            <person name="Bulgheresi S."/>
            <person name="Veyrier F."/>
        </authorList>
    </citation>
    <scope>NUCLEOTIDE SEQUENCE [LARGE SCALE GENOMIC DNA]</scope>
    <source>
        <strain evidence="5 6">CCUG 63373m</strain>
    </source>
</reference>
<dbReference type="EC" id="2.7.4.16" evidence="2"/>
<dbReference type="SUPFAM" id="SSF56042">
    <property type="entry name" value="PurM C-terminal domain-like"/>
    <property type="match status" value="1"/>
</dbReference>
<sequence length="319" mass="34390">MTEFDFIRRYLMRQQSDKDVLLGIGDDAAIVRPRTGFDLCFSSDMLLAGRHFFADVAPADLAHKVLAVNISDMAAMGAQPRWALLSAALPKLDEAWLQAFCDGLFGLAGQFGITLIGGDTTKGDYVFNITIAGELPQGQALRRDAAEAGDDIWVSGRIGLAAAALNHHWQTLVLPEAVHTLCEPARLRPMPRVALGQALLTVAHAAQDISDGLAQDIGHILKASGVGAEIFADRLPTLPILRTLLPQARLYDYLLAGGDDYELVFTAPEQQRDAVLAAGRAADTPVTRIGRVFAGEGLRILEANGKEMQLTHLGFDHFG</sequence>
<dbReference type="InterPro" id="IPR010918">
    <property type="entry name" value="PurM-like_C_dom"/>
</dbReference>
<dbReference type="RefSeq" id="WP_244786153.1">
    <property type="nucleotide sequence ID" value="NZ_CP091508.1"/>
</dbReference>
<evidence type="ECO:0000259" key="4">
    <source>
        <dbReference type="Pfam" id="PF02769"/>
    </source>
</evidence>
<feature type="binding site" evidence="2">
    <location>
        <position position="44"/>
    </location>
    <ligand>
        <name>Mg(2+)</name>
        <dbReference type="ChEBI" id="CHEBI:18420"/>
        <label>2</label>
    </ligand>
</feature>
<feature type="binding site" evidence="2">
    <location>
        <position position="72"/>
    </location>
    <ligand>
        <name>Mg(2+)</name>
        <dbReference type="ChEBI" id="CHEBI:18420"/>
        <label>2</label>
    </ligand>
</feature>
<feature type="binding site" evidence="2">
    <location>
        <position position="44"/>
    </location>
    <ligand>
        <name>Mg(2+)</name>
        <dbReference type="ChEBI" id="CHEBI:18420"/>
        <label>1</label>
    </ligand>
</feature>
<evidence type="ECO:0000313" key="6">
    <source>
        <dbReference type="Proteomes" id="UP000829817"/>
    </source>
</evidence>
<feature type="binding site" evidence="2">
    <location>
        <position position="27"/>
    </location>
    <ligand>
        <name>Mg(2+)</name>
        <dbReference type="ChEBI" id="CHEBI:18420"/>
        <label>4</label>
    </ligand>
</feature>
<dbReference type="Pfam" id="PF00586">
    <property type="entry name" value="AIRS"/>
    <property type="match status" value="1"/>
</dbReference>
<keyword evidence="1 2" id="KW-0784">Thiamine biosynthesis</keyword>
<feature type="binding site" evidence="2">
    <location>
        <position position="315"/>
    </location>
    <ligand>
        <name>substrate</name>
    </ligand>
</feature>
<keyword evidence="2 5" id="KW-0418">Kinase</keyword>
<evidence type="ECO:0000259" key="3">
    <source>
        <dbReference type="Pfam" id="PF00586"/>
    </source>
</evidence>
<comment type="caution">
    <text evidence="2">Lacks conserved residue(s) required for the propagation of feature annotation.</text>
</comment>
<feature type="domain" description="PurM-like C-terminal" evidence="4">
    <location>
        <begin position="147"/>
        <end position="299"/>
    </location>
</feature>
<feature type="binding site" evidence="2">
    <location>
        <position position="210"/>
    </location>
    <ligand>
        <name>ATP</name>
        <dbReference type="ChEBI" id="CHEBI:30616"/>
    </ligand>
</feature>
<dbReference type="Gene3D" id="3.90.650.10">
    <property type="entry name" value="PurM-like C-terminal domain"/>
    <property type="match status" value="1"/>
</dbReference>
<proteinExistence type="inferred from homology"/>
<feature type="binding site" evidence="2">
    <location>
        <position position="208"/>
    </location>
    <ligand>
        <name>Mg(2+)</name>
        <dbReference type="ChEBI" id="CHEBI:18420"/>
        <label>3</label>
    </ligand>
</feature>
<organism evidence="5 6">
    <name type="scientific">Uruburuella testudinis</name>
    <dbReference type="NCBI Taxonomy" id="1282863"/>
    <lineage>
        <taxon>Bacteria</taxon>
        <taxon>Pseudomonadati</taxon>
        <taxon>Pseudomonadota</taxon>
        <taxon>Betaproteobacteria</taxon>
        <taxon>Neisseriales</taxon>
        <taxon>Neisseriaceae</taxon>
        <taxon>Uruburuella</taxon>
    </lineage>
</organism>
<feature type="binding site" evidence="2">
    <location>
        <position position="259"/>
    </location>
    <ligand>
        <name>substrate</name>
    </ligand>
</feature>
<dbReference type="NCBIfam" id="TIGR01379">
    <property type="entry name" value="thiL"/>
    <property type="match status" value="1"/>
</dbReference>
<feature type="binding site" evidence="2">
    <location>
        <position position="143"/>
    </location>
    <ligand>
        <name>ATP</name>
        <dbReference type="ChEBI" id="CHEBI:30616"/>
    </ligand>
</feature>
<feature type="binding site" evidence="2">
    <location>
        <position position="72"/>
    </location>
    <ligand>
        <name>Mg(2+)</name>
        <dbReference type="ChEBI" id="CHEBI:18420"/>
        <label>3</label>
    </ligand>
</feature>
<dbReference type="InterPro" id="IPR006283">
    <property type="entry name" value="ThiL-like"/>
</dbReference>
<keyword evidence="2" id="KW-0547">Nucleotide-binding</keyword>
<feature type="domain" description="PurM-like N-terminal" evidence="3">
    <location>
        <begin position="25"/>
        <end position="134"/>
    </location>
</feature>
<keyword evidence="2" id="KW-0460">Magnesium</keyword>
<feature type="binding site" evidence="2">
    <location>
        <position position="27"/>
    </location>
    <ligand>
        <name>Mg(2+)</name>
        <dbReference type="ChEBI" id="CHEBI:18420"/>
        <label>3</label>
    </ligand>
</feature>
<feature type="binding site" evidence="2">
    <location>
        <position position="72"/>
    </location>
    <ligand>
        <name>Mg(2+)</name>
        <dbReference type="ChEBI" id="CHEBI:18420"/>
        <label>4</label>
    </ligand>
</feature>
<dbReference type="EMBL" id="CP091508">
    <property type="protein sequence ID" value="UOO82443.1"/>
    <property type="molecule type" value="Genomic_DNA"/>
</dbReference>
<dbReference type="PIRSF" id="PIRSF005303">
    <property type="entry name" value="Thiam_monoph_kin"/>
    <property type="match status" value="1"/>
</dbReference>
<dbReference type="InterPro" id="IPR036676">
    <property type="entry name" value="PurM-like_C_sf"/>
</dbReference>
<comment type="function">
    <text evidence="2">Catalyzes the ATP-dependent phosphorylation of thiamine-monophosphate (TMP) to form thiamine-pyrophosphate (TPP), the active form of vitamin B1.</text>
</comment>
<feature type="binding site" evidence="2">
    <location>
        <position position="43"/>
    </location>
    <ligand>
        <name>Mg(2+)</name>
        <dbReference type="ChEBI" id="CHEBI:18420"/>
        <label>1</label>
    </ligand>
</feature>
<accession>A0ABY4DTS9</accession>
<dbReference type="HAMAP" id="MF_02128">
    <property type="entry name" value="TMP_kinase"/>
    <property type="match status" value="1"/>
</dbReference>
<feature type="binding site" evidence="2">
    <location>
        <begin position="118"/>
        <end position="119"/>
    </location>
    <ligand>
        <name>ATP</name>
        <dbReference type="ChEBI" id="CHEBI:30616"/>
    </ligand>
</feature>
<dbReference type="InterPro" id="IPR036921">
    <property type="entry name" value="PurM-like_N_sf"/>
</dbReference>
<dbReference type="GO" id="GO:0009030">
    <property type="term" value="F:thiamine-phosphate kinase activity"/>
    <property type="evidence" value="ECO:0007669"/>
    <property type="project" value="UniProtKB-EC"/>
</dbReference>
<feature type="binding site" evidence="2">
    <location>
        <position position="119"/>
    </location>
    <ligand>
        <name>Mg(2+)</name>
        <dbReference type="ChEBI" id="CHEBI:18420"/>
        <label>1</label>
    </ligand>
</feature>
<comment type="similarity">
    <text evidence="2">Belongs to the thiamine-monophosphate kinase family.</text>
</comment>
<keyword evidence="2 5" id="KW-0808">Transferase</keyword>
<dbReference type="PANTHER" id="PTHR30270">
    <property type="entry name" value="THIAMINE-MONOPHOSPHATE KINASE"/>
    <property type="match status" value="1"/>
</dbReference>
<keyword evidence="6" id="KW-1185">Reference proteome</keyword>
<dbReference type="SUPFAM" id="SSF55326">
    <property type="entry name" value="PurM N-terminal domain-like"/>
    <property type="match status" value="1"/>
</dbReference>
<comment type="miscellaneous">
    <text evidence="2">Reaction mechanism of ThiL seems to utilize a direct, inline transfer of the gamma-phosphate of ATP to TMP rather than a phosphorylated enzyme intermediate.</text>
</comment>
<feature type="binding site" evidence="2">
    <location>
        <position position="211"/>
    </location>
    <ligand>
        <name>Mg(2+)</name>
        <dbReference type="ChEBI" id="CHEBI:18420"/>
        <label>5</label>
    </ligand>
</feature>
<evidence type="ECO:0000313" key="5">
    <source>
        <dbReference type="EMBL" id="UOO82443.1"/>
    </source>
</evidence>
<evidence type="ECO:0000256" key="2">
    <source>
        <dbReference type="HAMAP-Rule" id="MF_02128"/>
    </source>
</evidence>
<dbReference type="PANTHER" id="PTHR30270:SF0">
    <property type="entry name" value="THIAMINE-MONOPHOSPHATE KINASE"/>
    <property type="match status" value="1"/>
</dbReference>
<feature type="binding site" evidence="2">
    <location>
        <position position="42"/>
    </location>
    <ligand>
        <name>Mg(2+)</name>
        <dbReference type="ChEBI" id="CHEBI:18420"/>
        <label>4</label>
    </ligand>
</feature>
<dbReference type="InterPro" id="IPR016188">
    <property type="entry name" value="PurM-like_N"/>
</dbReference>
<comment type="catalytic activity">
    <reaction evidence="2">
        <text>thiamine phosphate + ATP = thiamine diphosphate + ADP</text>
        <dbReference type="Rhea" id="RHEA:15913"/>
        <dbReference type="ChEBI" id="CHEBI:30616"/>
        <dbReference type="ChEBI" id="CHEBI:37575"/>
        <dbReference type="ChEBI" id="CHEBI:58937"/>
        <dbReference type="ChEBI" id="CHEBI:456216"/>
        <dbReference type="EC" id="2.7.4.16"/>
    </reaction>
</comment>
<feature type="binding site" evidence="2">
    <location>
        <position position="51"/>
    </location>
    <ligand>
        <name>substrate</name>
    </ligand>
</feature>
<keyword evidence="2" id="KW-0067">ATP-binding</keyword>
<dbReference type="Proteomes" id="UP000829817">
    <property type="component" value="Chromosome"/>
</dbReference>
<gene>
    <name evidence="2 5" type="primary">thiL</name>
    <name evidence="5" type="ORF">LVJ83_02920</name>
</gene>
<name>A0ABY4DTS9_9NEIS</name>
<dbReference type="Pfam" id="PF02769">
    <property type="entry name" value="AIRS_C"/>
    <property type="match status" value="1"/>
</dbReference>
<comment type="pathway">
    <text evidence="2">Cofactor biosynthesis; thiamine diphosphate biosynthesis; thiamine diphosphate from thiamine phosphate: step 1/1.</text>
</comment>
<keyword evidence="2" id="KW-0479">Metal-binding</keyword>
<protein>
    <recommendedName>
        <fullName evidence="2">Thiamine-monophosphate kinase</fullName>
        <shortName evidence="2">TMP kinase</shortName>
        <shortName evidence="2">Thiamine-phosphate kinase</shortName>
        <ecNumber evidence="2">2.7.4.16</ecNumber>
    </recommendedName>
</protein>
<dbReference type="CDD" id="cd02194">
    <property type="entry name" value="ThiL"/>
    <property type="match status" value="1"/>
</dbReference>
<dbReference type="Gene3D" id="3.30.1330.10">
    <property type="entry name" value="PurM-like, N-terminal domain"/>
    <property type="match status" value="1"/>
</dbReference>
<evidence type="ECO:0000256" key="1">
    <source>
        <dbReference type="ARBA" id="ARBA00022977"/>
    </source>
</evidence>